<sequence length="54" mass="6075">MREAMEAAGWMASYDSWDIQGWIFSQPGEDGWDNSSIHRAACLAIIAEEEVRDA</sequence>
<name>A0A0F9JCD2_9ZZZZ</name>
<dbReference type="AlphaFoldDB" id="A0A0F9JCD2"/>
<evidence type="ECO:0000313" key="1">
    <source>
        <dbReference type="EMBL" id="KKM03496.1"/>
    </source>
</evidence>
<accession>A0A0F9JCD2</accession>
<proteinExistence type="predicted"/>
<dbReference type="EMBL" id="LAZR01016667">
    <property type="protein sequence ID" value="KKM03496.1"/>
    <property type="molecule type" value="Genomic_DNA"/>
</dbReference>
<protein>
    <submittedName>
        <fullName evidence="1">Uncharacterized protein</fullName>
    </submittedName>
</protein>
<gene>
    <name evidence="1" type="ORF">LCGC14_1773810</name>
</gene>
<comment type="caution">
    <text evidence="1">The sequence shown here is derived from an EMBL/GenBank/DDBJ whole genome shotgun (WGS) entry which is preliminary data.</text>
</comment>
<reference evidence="1" key="1">
    <citation type="journal article" date="2015" name="Nature">
        <title>Complex archaea that bridge the gap between prokaryotes and eukaryotes.</title>
        <authorList>
            <person name="Spang A."/>
            <person name="Saw J.H."/>
            <person name="Jorgensen S.L."/>
            <person name="Zaremba-Niedzwiedzka K."/>
            <person name="Martijn J."/>
            <person name="Lind A.E."/>
            <person name="van Eijk R."/>
            <person name="Schleper C."/>
            <person name="Guy L."/>
            <person name="Ettema T.J."/>
        </authorList>
    </citation>
    <scope>NUCLEOTIDE SEQUENCE</scope>
</reference>
<organism evidence="1">
    <name type="scientific">marine sediment metagenome</name>
    <dbReference type="NCBI Taxonomy" id="412755"/>
    <lineage>
        <taxon>unclassified sequences</taxon>
        <taxon>metagenomes</taxon>
        <taxon>ecological metagenomes</taxon>
    </lineage>
</organism>